<feature type="domain" description="Alpha/beta hydrolase fold-3" evidence="2">
    <location>
        <begin position="37"/>
        <end position="258"/>
    </location>
</feature>
<dbReference type="InterPro" id="IPR050466">
    <property type="entry name" value="Carboxylest/Gibb_receptor"/>
</dbReference>
<dbReference type="OrthoDB" id="408631at2759"/>
<dbReference type="Proteomes" id="UP000015453">
    <property type="component" value="Unassembled WGS sequence"/>
</dbReference>
<accession>S8CXW4</accession>
<evidence type="ECO:0000256" key="1">
    <source>
        <dbReference type="ARBA" id="ARBA00010515"/>
    </source>
</evidence>
<keyword evidence="4" id="KW-1185">Reference proteome</keyword>
<dbReference type="Pfam" id="PF07859">
    <property type="entry name" value="Abhydrolase_3"/>
    <property type="match status" value="1"/>
</dbReference>
<dbReference type="EMBL" id="AUSU01000885">
    <property type="protein sequence ID" value="EPS72314.1"/>
    <property type="molecule type" value="Genomic_DNA"/>
</dbReference>
<dbReference type="GO" id="GO:0016787">
    <property type="term" value="F:hydrolase activity"/>
    <property type="evidence" value="ECO:0007669"/>
    <property type="project" value="InterPro"/>
</dbReference>
<dbReference type="Gene3D" id="3.40.50.1820">
    <property type="entry name" value="alpha/beta hydrolase"/>
    <property type="match status" value="1"/>
</dbReference>
<sequence>PRRGVRTADVTVDASRDLWFRIFVPEAAVRGGGIPVVVFFHGGGFVFLSADFKEYDEVCRRYAAEIPAVVVSVNYRLAPEHRYPSPYDDGFDVLAFLDGNEHVLPENADLSRCFLAGDSSGGNISHHVAKRCCESPKFSRVQATGLVIIQPFFGGNEPSESEKELEKVDVIVSFKRTTWFWKAFLPRSDEEPDMDHESINVSGPKAADISKLDFPATVVVVGGFDSFKDRQRRYYEWLRDSGKEAYLIEYPQMIHGFYTFPHFNESAQLVDQIRSFINKQ</sequence>
<reference evidence="3 4" key="1">
    <citation type="journal article" date="2013" name="BMC Genomics">
        <title>The miniature genome of a carnivorous plant Genlisea aurea contains a low number of genes and short non-coding sequences.</title>
        <authorList>
            <person name="Leushkin E.V."/>
            <person name="Sutormin R.A."/>
            <person name="Nabieva E.R."/>
            <person name="Penin A.A."/>
            <person name="Kondrashov A.S."/>
            <person name="Logacheva M.D."/>
        </authorList>
    </citation>
    <scope>NUCLEOTIDE SEQUENCE [LARGE SCALE GENOMIC DNA]</scope>
</reference>
<dbReference type="InterPro" id="IPR029058">
    <property type="entry name" value="AB_hydrolase_fold"/>
</dbReference>
<dbReference type="PANTHER" id="PTHR23024:SF24">
    <property type="entry name" value="ALPHA_BETA HYDROLASE FOLD-3 DOMAIN-CONTAINING PROTEIN"/>
    <property type="match status" value="1"/>
</dbReference>
<dbReference type="SUPFAM" id="SSF53474">
    <property type="entry name" value="alpha/beta-Hydrolases"/>
    <property type="match status" value="1"/>
</dbReference>
<evidence type="ECO:0000259" key="2">
    <source>
        <dbReference type="Pfam" id="PF07859"/>
    </source>
</evidence>
<evidence type="ECO:0000313" key="4">
    <source>
        <dbReference type="Proteomes" id="UP000015453"/>
    </source>
</evidence>
<organism evidence="3 4">
    <name type="scientific">Genlisea aurea</name>
    <dbReference type="NCBI Taxonomy" id="192259"/>
    <lineage>
        <taxon>Eukaryota</taxon>
        <taxon>Viridiplantae</taxon>
        <taxon>Streptophyta</taxon>
        <taxon>Embryophyta</taxon>
        <taxon>Tracheophyta</taxon>
        <taxon>Spermatophyta</taxon>
        <taxon>Magnoliopsida</taxon>
        <taxon>eudicotyledons</taxon>
        <taxon>Gunneridae</taxon>
        <taxon>Pentapetalae</taxon>
        <taxon>asterids</taxon>
        <taxon>lamiids</taxon>
        <taxon>Lamiales</taxon>
        <taxon>Lentibulariaceae</taxon>
        <taxon>Genlisea</taxon>
    </lineage>
</organism>
<feature type="non-terminal residue" evidence="3">
    <location>
        <position position="280"/>
    </location>
</feature>
<comment type="similarity">
    <text evidence="1">Belongs to the 'GDXG' lipolytic enzyme family.</text>
</comment>
<protein>
    <recommendedName>
        <fullName evidence="2">Alpha/beta hydrolase fold-3 domain-containing protein</fullName>
    </recommendedName>
</protein>
<dbReference type="AlphaFoldDB" id="S8CXW4"/>
<name>S8CXW4_9LAMI</name>
<evidence type="ECO:0000313" key="3">
    <source>
        <dbReference type="EMBL" id="EPS72314.1"/>
    </source>
</evidence>
<feature type="non-terminal residue" evidence="3">
    <location>
        <position position="1"/>
    </location>
</feature>
<dbReference type="PANTHER" id="PTHR23024">
    <property type="entry name" value="ARYLACETAMIDE DEACETYLASE"/>
    <property type="match status" value="1"/>
</dbReference>
<comment type="caution">
    <text evidence="3">The sequence shown here is derived from an EMBL/GenBank/DDBJ whole genome shotgun (WGS) entry which is preliminary data.</text>
</comment>
<proteinExistence type="inferred from homology"/>
<dbReference type="InterPro" id="IPR013094">
    <property type="entry name" value="AB_hydrolase_3"/>
</dbReference>
<gene>
    <name evidence="3" type="ORF">M569_02444</name>
</gene>